<reference evidence="10" key="1">
    <citation type="journal article" date="2019" name="Int. J. Syst. Evol. Microbiol.">
        <title>The Global Catalogue of Microorganisms (GCM) 10K type strain sequencing project: providing services to taxonomists for standard genome sequencing and annotation.</title>
        <authorList>
            <consortium name="The Broad Institute Genomics Platform"/>
            <consortium name="The Broad Institute Genome Sequencing Center for Infectious Disease"/>
            <person name="Wu L."/>
            <person name="Ma J."/>
        </authorList>
    </citation>
    <scope>NUCLEOTIDE SEQUENCE [LARGE SCALE GENOMIC DNA]</scope>
    <source>
        <strain evidence="10">KCTC 42473</strain>
    </source>
</reference>
<dbReference type="InterPro" id="IPR001663">
    <property type="entry name" value="Rng_hydr_dOase-A"/>
</dbReference>
<dbReference type="InterPro" id="IPR015879">
    <property type="entry name" value="Ring_hydroxy_dOase_asu_C_dom"/>
</dbReference>
<evidence type="ECO:0000313" key="10">
    <source>
        <dbReference type="Proteomes" id="UP001595539"/>
    </source>
</evidence>
<keyword evidence="4 9" id="KW-0560">Oxidoreductase</keyword>
<keyword evidence="5" id="KW-0408">Iron</keyword>
<dbReference type="SUPFAM" id="SSF50022">
    <property type="entry name" value="ISP domain"/>
    <property type="match status" value="1"/>
</dbReference>
<dbReference type="CDD" id="cd03469">
    <property type="entry name" value="Rieske_RO_Alpha_N"/>
    <property type="match status" value="1"/>
</dbReference>
<evidence type="ECO:0000256" key="3">
    <source>
        <dbReference type="ARBA" id="ARBA00022723"/>
    </source>
</evidence>
<evidence type="ECO:0000313" key="9">
    <source>
        <dbReference type="EMBL" id="MFC3629261.1"/>
    </source>
</evidence>
<dbReference type="Pfam" id="PF00355">
    <property type="entry name" value="Rieske"/>
    <property type="match status" value="1"/>
</dbReference>
<dbReference type="PANTHER" id="PTHR43756:SF5">
    <property type="entry name" value="CHOLINE MONOOXYGENASE, CHLOROPLASTIC"/>
    <property type="match status" value="1"/>
</dbReference>
<dbReference type="Gene3D" id="3.90.380.10">
    <property type="entry name" value="Naphthalene 1,2-dioxygenase Alpha Subunit, Chain A, domain 1"/>
    <property type="match status" value="1"/>
</dbReference>
<dbReference type="Pfam" id="PF00848">
    <property type="entry name" value="Ring_hydroxyl_A"/>
    <property type="match status" value="1"/>
</dbReference>
<organism evidence="9 10">
    <name type="scientific">Paracoccus angustae</name>
    <dbReference type="NCBI Taxonomy" id="1671480"/>
    <lineage>
        <taxon>Bacteria</taxon>
        <taxon>Pseudomonadati</taxon>
        <taxon>Pseudomonadota</taxon>
        <taxon>Alphaproteobacteria</taxon>
        <taxon>Rhodobacterales</taxon>
        <taxon>Paracoccaceae</taxon>
        <taxon>Paracoccus</taxon>
    </lineage>
</organism>
<evidence type="ECO:0000256" key="2">
    <source>
        <dbReference type="ARBA" id="ARBA00022714"/>
    </source>
</evidence>
<dbReference type="GO" id="GO:0051213">
    <property type="term" value="F:dioxygenase activity"/>
    <property type="evidence" value="ECO:0007669"/>
    <property type="project" value="UniProtKB-KW"/>
</dbReference>
<keyword evidence="2" id="KW-0001">2Fe-2S</keyword>
<keyword evidence="10" id="KW-1185">Reference proteome</keyword>
<dbReference type="InterPro" id="IPR015881">
    <property type="entry name" value="ARHD_Rieske_2Fe_2S"/>
</dbReference>
<dbReference type="EC" id="1.14.13.-" evidence="9"/>
<sequence length="417" mass="46992">MLRESDVVSMLLRRKPAYSLAQEFYGDPGIHQVDLENIWYKEWLFAIPSCEIPKAGDYVVYEVGVYSVVIVRGTDGQIRAFHNACRHRGSVLCKTKKGRNPKLVCPYHQWTYDLDGRLLWARDMGPEFDPSRHGLKKVHCRNNSGMVYVCLADEAPDFEAFAAETARYLAPHDLENSKIAFESTIVENGNWKLVWENNRECYHCAGNHPDLCRTFPEDPRAIGNSGDGGLASELDKHVARCEAAGAPSAYRIAPDGEWRFVRTPLLDGAESYTLDTKVAVTKPNSSIPFRDAGALLKFRYPGTWNHFLSDHSILFRVTPISPTETEVCTKWLVHKDAVEGVDYDLNRLTEVWVHTNDEDREVVENNQKGILTPAYEPGPYSEIHEGGLIQFSDWYSGHLIRTITGARTPASTAMAAE</sequence>
<dbReference type="RefSeq" id="WP_377760731.1">
    <property type="nucleotide sequence ID" value="NZ_JBHRXY010000004.1"/>
</dbReference>
<gene>
    <name evidence="9" type="ORF">ACFOM8_07355</name>
</gene>
<dbReference type="EMBL" id="JBHRXY010000004">
    <property type="protein sequence ID" value="MFC3629261.1"/>
    <property type="molecule type" value="Genomic_DNA"/>
</dbReference>
<evidence type="ECO:0000256" key="6">
    <source>
        <dbReference type="ARBA" id="ARBA00023014"/>
    </source>
</evidence>
<comment type="caution">
    <text evidence="9">The sequence shown here is derived from an EMBL/GenBank/DDBJ whole genome shotgun (WGS) entry which is preliminary data.</text>
</comment>
<dbReference type="Gene3D" id="2.102.10.10">
    <property type="entry name" value="Rieske [2Fe-2S] iron-sulphur domain"/>
    <property type="match status" value="1"/>
</dbReference>
<keyword evidence="3" id="KW-0479">Metal-binding</keyword>
<evidence type="ECO:0000256" key="7">
    <source>
        <dbReference type="ARBA" id="ARBA00023027"/>
    </source>
</evidence>
<dbReference type="InterPro" id="IPR036922">
    <property type="entry name" value="Rieske_2Fe-2S_sf"/>
</dbReference>
<name>A0ABV7U2N5_9RHOB</name>
<protein>
    <submittedName>
        <fullName evidence="9">Aromatic ring-hydroxylating dioxygenase subunit alpha</fullName>
        <ecNumber evidence="9">1.14.13.-</ecNumber>
    </submittedName>
</protein>
<keyword evidence="6" id="KW-0411">Iron-sulfur</keyword>
<dbReference type="PROSITE" id="PS00570">
    <property type="entry name" value="RING_HYDROXYL_ALPHA"/>
    <property type="match status" value="1"/>
</dbReference>
<evidence type="ECO:0000256" key="1">
    <source>
        <dbReference type="ARBA" id="ARBA00001962"/>
    </source>
</evidence>
<keyword evidence="7" id="KW-0520">NAD</keyword>
<proteinExistence type="predicted"/>
<dbReference type="PANTHER" id="PTHR43756">
    <property type="entry name" value="CHOLINE MONOOXYGENASE, CHLOROPLASTIC"/>
    <property type="match status" value="1"/>
</dbReference>
<evidence type="ECO:0000259" key="8">
    <source>
        <dbReference type="PROSITE" id="PS51296"/>
    </source>
</evidence>
<dbReference type="SUPFAM" id="SSF55961">
    <property type="entry name" value="Bet v1-like"/>
    <property type="match status" value="1"/>
</dbReference>
<keyword evidence="9" id="KW-0223">Dioxygenase</keyword>
<dbReference type="CDD" id="cd08884">
    <property type="entry name" value="RHO_alpha_C_GbcA-like"/>
    <property type="match status" value="1"/>
</dbReference>
<dbReference type="InterPro" id="IPR017941">
    <property type="entry name" value="Rieske_2Fe-2S"/>
</dbReference>
<evidence type="ECO:0000256" key="5">
    <source>
        <dbReference type="ARBA" id="ARBA00023004"/>
    </source>
</evidence>
<evidence type="ECO:0000256" key="4">
    <source>
        <dbReference type="ARBA" id="ARBA00023002"/>
    </source>
</evidence>
<accession>A0ABV7U2N5</accession>
<feature type="domain" description="Rieske" evidence="8">
    <location>
        <begin position="44"/>
        <end position="149"/>
    </location>
</feature>
<dbReference type="PROSITE" id="PS51296">
    <property type="entry name" value="RIESKE"/>
    <property type="match status" value="1"/>
</dbReference>
<comment type="cofactor">
    <cofactor evidence="1">
        <name>Fe cation</name>
        <dbReference type="ChEBI" id="CHEBI:24875"/>
    </cofactor>
</comment>
<dbReference type="Proteomes" id="UP001595539">
    <property type="component" value="Unassembled WGS sequence"/>
</dbReference>
<dbReference type="PRINTS" id="PR00090">
    <property type="entry name" value="RNGDIOXGNASE"/>
</dbReference>